<feature type="non-terminal residue" evidence="8">
    <location>
        <position position="1"/>
    </location>
</feature>
<organism evidence="8">
    <name type="scientific">Suberites ficus</name>
    <name type="common">Sponge</name>
    <dbReference type="NCBI Taxonomy" id="86007"/>
    <lineage>
        <taxon>Eukaryota</taxon>
        <taxon>Metazoa</taxon>
        <taxon>Porifera</taxon>
        <taxon>Demospongiae</taxon>
        <taxon>Heteroscleromorpha</taxon>
        <taxon>Suberitida</taxon>
        <taxon>Suberitidae</taxon>
        <taxon>Suberites</taxon>
    </lineage>
</organism>
<dbReference type="InterPro" id="IPR007120">
    <property type="entry name" value="DNA-dir_RNAP_su2_dom"/>
</dbReference>
<dbReference type="GO" id="GO:0006351">
    <property type="term" value="P:DNA-templated transcription"/>
    <property type="evidence" value="ECO:0007669"/>
    <property type="project" value="InterPro"/>
</dbReference>
<dbReference type="Pfam" id="PF00562">
    <property type="entry name" value="RNA_pol_Rpb2_6"/>
    <property type="match status" value="1"/>
</dbReference>
<feature type="domain" description="DNA-directed RNA polymerase subunit 2 hybrid-binding" evidence="7">
    <location>
        <begin position="1"/>
        <end position="238"/>
    </location>
</feature>
<dbReference type="EMBL" id="DQ206536">
    <property type="protein sequence ID" value="ABB29656.1"/>
    <property type="molecule type" value="mRNA"/>
</dbReference>
<evidence type="ECO:0000313" key="8">
    <source>
        <dbReference type="EMBL" id="ABB29656.1"/>
    </source>
</evidence>
<dbReference type="InterPro" id="IPR037033">
    <property type="entry name" value="DNA-dir_RNAP_su2_hyb_sf"/>
</dbReference>
<feature type="non-terminal residue" evidence="8">
    <location>
        <position position="238"/>
    </location>
</feature>
<dbReference type="FunFam" id="2.40.50.150:FF:000003">
    <property type="entry name" value="DNA-directed RNA polymerase subunit beta"/>
    <property type="match status" value="1"/>
</dbReference>
<dbReference type="EC" id="2.7.7.6" evidence="2"/>
<evidence type="ECO:0000256" key="6">
    <source>
        <dbReference type="ARBA" id="ARBA00023163"/>
    </source>
</evidence>
<proteinExistence type="evidence at transcript level"/>
<dbReference type="Gene3D" id="2.40.50.150">
    <property type="match status" value="1"/>
</dbReference>
<dbReference type="PANTHER" id="PTHR20856">
    <property type="entry name" value="DNA-DIRECTED RNA POLYMERASE I SUBUNIT 2"/>
    <property type="match status" value="1"/>
</dbReference>
<dbReference type="AlphaFoldDB" id="Q2N149"/>
<dbReference type="InterPro" id="IPR007121">
    <property type="entry name" value="RNA_pol_bsu_CS"/>
</dbReference>
<dbReference type="Gene3D" id="2.40.270.10">
    <property type="entry name" value="DNA-directed RNA polymerase, subunit 2, domain 6"/>
    <property type="match status" value="1"/>
</dbReference>
<keyword evidence="3" id="KW-0240">DNA-directed RNA polymerase</keyword>
<dbReference type="GO" id="GO:0032549">
    <property type="term" value="F:ribonucleoside binding"/>
    <property type="evidence" value="ECO:0007669"/>
    <property type="project" value="InterPro"/>
</dbReference>
<dbReference type="InterPro" id="IPR015712">
    <property type="entry name" value="DNA-dir_RNA_pol_su2"/>
</dbReference>
<evidence type="ECO:0000256" key="4">
    <source>
        <dbReference type="ARBA" id="ARBA00022679"/>
    </source>
</evidence>
<comment type="similarity">
    <text evidence="1">Belongs to the RNA polymerase beta chain family.</text>
</comment>
<evidence type="ECO:0000256" key="3">
    <source>
        <dbReference type="ARBA" id="ARBA00022478"/>
    </source>
</evidence>
<dbReference type="GO" id="GO:0000428">
    <property type="term" value="C:DNA-directed RNA polymerase complex"/>
    <property type="evidence" value="ECO:0007669"/>
    <property type="project" value="UniProtKB-KW"/>
</dbReference>
<dbReference type="GO" id="GO:0003899">
    <property type="term" value="F:DNA-directed RNA polymerase activity"/>
    <property type="evidence" value="ECO:0007669"/>
    <property type="project" value="UniProtKB-EC"/>
</dbReference>
<evidence type="ECO:0000256" key="5">
    <source>
        <dbReference type="ARBA" id="ARBA00022695"/>
    </source>
</evidence>
<sequence>KQAMGSIAYNQQTRIDTIMYLLVYPQAPLVKSKTIDLIQFDKLPAGQNASVAVMSYSGYDIEDALILNKASLDRGFGRCLVYRKQTCSLKRYANQTFDRILGPSREADTGKPIWRHAVLDQDGICAPGERILNKQIIVNKSVPLTTQSLQQTPGGMKQAGYKDTPISYKGPTESCMERVLITSNTEESYLIKMLLRSTRRPELGDKFSSRHGQKGVCGMIANQEDMPFNDSGICPDIV</sequence>
<dbReference type="InterPro" id="IPR014724">
    <property type="entry name" value="RNA_pol_RPB2_OB-fold"/>
</dbReference>
<dbReference type="SUPFAM" id="SSF64484">
    <property type="entry name" value="beta and beta-prime subunits of DNA dependent RNA-polymerase"/>
    <property type="match status" value="1"/>
</dbReference>
<dbReference type="GO" id="GO:0003677">
    <property type="term" value="F:DNA binding"/>
    <property type="evidence" value="ECO:0007669"/>
    <property type="project" value="InterPro"/>
</dbReference>
<keyword evidence="4" id="KW-0808">Transferase</keyword>
<dbReference type="PROSITE" id="PS01166">
    <property type="entry name" value="RNA_POL_BETA"/>
    <property type="match status" value="1"/>
</dbReference>
<evidence type="ECO:0000256" key="1">
    <source>
        <dbReference type="ARBA" id="ARBA00006835"/>
    </source>
</evidence>
<keyword evidence="6" id="KW-0804">Transcription</keyword>
<keyword evidence="5" id="KW-0548">Nucleotidyltransferase</keyword>
<evidence type="ECO:0000259" key="7">
    <source>
        <dbReference type="Pfam" id="PF00562"/>
    </source>
</evidence>
<accession>Q2N149</accession>
<evidence type="ECO:0000256" key="2">
    <source>
        <dbReference type="ARBA" id="ARBA00012418"/>
    </source>
</evidence>
<reference evidence="8" key="1">
    <citation type="journal article" date="2005" name="Science">
        <title>Animal evolution and the molecular signature of radiations compressed in time.</title>
        <authorList>
            <person name="Rokas A."/>
            <person name="Kruger D."/>
            <person name="Carroll S.B."/>
        </authorList>
    </citation>
    <scope>NUCLEOTIDE SEQUENCE</scope>
    <source>
        <strain evidence="8">TOA48</strain>
    </source>
</reference>
<name>Q2N149_SUBFI</name>
<protein>
    <recommendedName>
        <fullName evidence="2">DNA-directed RNA polymerase</fullName>
        <ecNumber evidence="2">2.7.7.6</ecNumber>
    </recommendedName>
</protein>